<keyword evidence="1" id="KW-0812">Transmembrane</keyword>
<gene>
    <name evidence="2" type="ORF">SAMN05421847_2139</name>
</gene>
<dbReference type="AlphaFoldDB" id="A0A1H5ZPG6"/>
<evidence type="ECO:0000256" key="1">
    <source>
        <dbReference type="SAM" id="Phobius"/>
    </source>
</evidence>
<proteinExistence type="predicted"/>
<protein>
    <submittedName>
        <fullName evidence="2">Uncharacterized protein</fullName>
    </submittedName>
</protein>
<keyword evidence="3" id="KW-1185">Reference proteome</keyword>
<evidence type="ECO:0000313" key="3">
    <source>
        <dbReference type="Proteomes" id="UP000236738"/>
    </source>
</evidence>
<evidence type="ECO:0000313" key="2">
    <source>
        <dbReference type="EMBL" id="SEG38398.1"/>
    </source>
</evidence>
<keyword evidence="1" id="KW-1133">Transmembrane helix</keyword>
<reference evidence="3" key="1">
    <citation type="submission" date="2016-10" db="EMBL/GenBank/DDBJ databases">
        <authorList>
            <person name="Varghese N."/>
            <person name="Submissions S."/>
        </authorList>
    </citation>
    <scope>NUCLEOTIDE SEQUENCE [LARGE SCALE GENOMIC DNA]</scope>
    <source>
        <strain evidence="3">DSM 21580</strain>
    </source>
</reference>
<name>A0A1H5ZPG6_9FLAO</name>
<sequence length="60" mass="6699">MLNILYGIGAILIGIYFIWSTSKMELTKSSYRSNVLFKGYGSAIGFIILGIVLIVRELLK</sequence>
<feature type="transmembrane region" description="Helical" evidence="1">
    <location>
        <begin position="6"/>
        <end position="23"/>
    </location>
</feature>
<feature type="transmembrane region" description="Helical" evidence="1">
    <location>
        <begin position="35"/>
        <end position="55"/>
    </location>
</feature>
<accession>A0A1H5ZPG6</accession>
<dbReference type="EMBL" id="FNUS01000005">
    <property type="protein sequence ID" value="SEG38398.1"/>
    <property type="molecule type" value="Genomic_DNA"/>
</dbReference>
<dbReference type="Proteomes" id="UP000236738">
    <property type="component" value="Unassembled WGS sequence"/>
</dbReference>
<organism evidence="2 3">
    <name type="scientific">Halpernia humi</name>
    <dbReference type="NCBI Taxonomy" id="493375"/>
    <lineage>
        <taxon>Bacteria</taxon>
        <taxon>Pseudomonadati</taxon>
        <taxon>Bacteroidota</taxon>
        <taxon>Flavobacteriia</taxon>
        <taxon>Flavobacteriales</taxon>
        <taxon>Weeksellaceae</taxon>
        <taxon>Chryseobacterium group</taxon>
        <taxon>Halpernia</taxon>
    </lineage>
</organism>
<keyword evidence="1" id="KW-0472">Membrane</keyword>